<dbReference type="EMBL" id="MT142291">
    <property type="protein sequence ID" value="QJA77593.1"/>
    <property type="molecule type" value="Genomic_DNA"/>
</dbReference>
<dbReference type="AlphaFoldDB" id="A0A6M3K747"/>
<organism evidence="3">
    <name type="scientific">viral metagenome</name>
    <dbReference type="NCBI Taxonomy" id="1070528"/>
    <lineage>
        <taxon>unclassified sequences</taxon>
        <taxon>metagenomes</taxon>
        <taxon>organismal metagenomes</taxon>
    </lineage>
</organism>
<evidence type="ECO:0000313" key="2">
    <source>
        <dbReference type="EMBL" id="QJA56540.1"/>
    </source>
</evidence>
<dbReference type="EMBL" id="MT141225">
    <property type="protein sequence ID" value="QJA56540.1"/>
    <property type="molecule type" value="Genomic_DNA"/>
</dbReference>
<name>A0A6M3K747_9ZZZZ</name>
<evidence type="ECO:0000313" key="3">
    <source>
        <dbReference type="EMBL" id="QJA77593.1"/>
    </source>
</evidence>
<sequence>MAKERPILTIKGDLVCRSSDMFPRPGKVNFGIEGGKDEEGKVLLESVLSVRRNCLPEVATVKHVRGRYVLEFFDVMPDSFEYAANVAAEASIRKKRERQSEPETESGKAESVD</sequence>
<proteinExistence type="predicted"/>
<evidence type="ECO:0000256" key="1">
    <source>
        <dbReference type="SAM" id="MobiDB-lite"/>
    </source>
</evidence>
<feature type="compositionally biased region" description="Basic and acidic residues" evidence="1">
    <location>
        <begin position="98"/>
        <end position="113"/>
    </location>
</feature>
<accession>A0A6M3K747</accession>
<protein>
    <submittedName>
        <fullName evidence="3">Uncharacterized protein</fullName>
    </submittedName>
</protein>
<feature type="region of interest" description="Disordered" evidence="1">
    <location>
        <begin position="91"/>
        <end position="113"/>
    </location>
</feature>
<reference evidence="3" key="1">
    <citation type="submission" date="2020-03" db="EMBL/GenBank/DDBJ databases">
        <title>The deep terrestrial virosphere.</title>
        <authorList>
            <person name="Holmfeldt K."/>
            <person name="Nilsson E."/>
            <person name="Simone D."/>
            <person name="Lopez-Fernandez M."/>
            <person name="Wu X."/>
            <person name="de Brujin I."/>
            <person name="Lundin D."/>
            <person name="Andersson A."/>
            <person name="Bertilsson S."/>
            <person name="Dopson M."/>
        </authorList>
    </citation>
    <scope>NUCLEOTIDE SEQUENCE</scope>
    <source>
        <strain evidence="3">MM415A01270</strain>
        <strain evidence="2">MM415B01828</strain>
    </source>
</reference>
<gene>
    <name evidence="3" type="ORF">MM415A01270_0006</name>
    <name evidence="2" type="ORF">MM415B01828_0006</name>
</gene>